<name>E0PE07_STREI</name>
<dbReference type="SUPFAM" id="SSF46689">
    <property type="entry name" value="Homeodomain-like"/>
    <property type="match status" value="1"/>
</dbReference>
<evidence type="ECO:0000313" key="1">
    <source>
        <dbReference type="EMBL" id="EFM27517.1"/>
    </source>
</evidence>
<dbReference type="HOGENOM" id="CLU_2939786_0_0_9"/>
<gene>
    <name evidence="1" type="ORF">HMPREF9319_1080</name>
</gene>
<keyword evidence="2" id="KW-1185">Reference proteome</keyword>
<reference evidence="1 2" key="1">
    <citation type="submission" date="2010-07" db="EMBL/GenBank/DDBJ databases">
        <authorList>
            <person name="Muzny D."/>
            <person name="Qin X."/>
            <person name="Deng J."/>
            <person name="Jiang H."/>
            <person name="Liu Y."/>
            <person name="Qu J."/>
            <person name="Song X.-Z."/>
            <person name="Zhang L."/>
            <person name="Thornton R."/>
            <person name="Coyle M."/>
            <person name="Francisco L."/>
            <person name="Jackson L."/>
            <person name="Javaid M."/>
            <person name="Korchina V."/>
            <person name="Kovar C."/>
            <person name="Mata R."/>
            <person name="Mathew T."/>
            <person name="Ngo R."/>
            <person name="Nguyen L."/>
            <person name="Nguyen N."/>
            <person name="Okwuonu G."/>
            <person name="Ongeri F."/>
            <person name="Pham C."/>
            <person name="Simmons D."/>
            <person name="Wilczek-Boney K."/>
            <person name="Hale W."/>
            <person name="Jakkamsetti A."/>
            <person name="Pham P."/>
            <person name="Ruth R."/>
            <person name="San Lucas F."/>
            <person name="Warren J."/>
            <person name="Zhang J."/>
            <person name="Zhao Z."/>
            <person name="Zhou C."/>
            <person name="Zhu D."/>
            <person name="Lee S."/>
            <person name="Bess C."/>
            <person name="Blankenburg K."/>
            <person name="Forbes L."/>
            <person name="Fu Q."/>
            <person name="Gubbala S."/>
            <person name="Hirani K."/>
            <person name="Jayaseelan J.C."/>
            <person name="Lara F."/>
            <person name="Munidasa M."/>
            <person name="Palculict T."/>
            <person name="Patil S."/>
            <person name="Pu L.-L."/>
            <person name="Saada N."/>
            <person name="Tang L."/>
            <person name="Weissenberger G."/>
            <person name="Zhu Y."/>
            <person name="Hemphill L."/>
            <person name="Shang Y."/>
            <person name="Youmans B."/>
            <person name="Ayvaz T."/>
            <person name="Ross M."/>
            <person name="Santibanez J."/>
            <person name="Aqrawi P."/>
            <person name="Gross S."/>
            <person name="Joshi V."/>
            <person name="Fowler G."/>
            <person name="Nazareth L."/>
            <person name="Reid J."/>
            <person name="Worley K."/>
            <person name="Petrosino J."/>
            <person name="Highlander S."/>
            <person name="Gibbs R."/>
        </authorList>
    </citation>
    <scope>NUCLEOTIDE SEQUENCE [LARGE SCALE GENOMIC DNA]</scope>
    <source>
        <strain evidence="1 2">ATCC 700338</strain>
    </source>
</reference>
<dbReference type="AlphaFoldDB" id="E0PE07"/>
<dbReference type="EMBL" id="AEEL01000014">
    <property type="protein sequence ID" value="EFM27517.1"/>
    <property type="molecule type" value="Genomic_DNA"/>
</dbReference>
<comment type="caution">
    <text evidence="1">The sequence shown here is derived from an EMBL/GenBank/DDBJ whole genome shotgun (WGS) entry which is preliminary data.</text>
</comment>
<protein>
    <recommendedName>
        <fullName evidence="3">Transposase</fullName>
    </recommendedName>
</protein>
<accession>E0PE07</accession>
<dbReference type="InterPro" id="IPR009057">
    <property type="entry name" value="Homeodomain-like_sf"/>
</dbReference>
<dbReference type="Proteomes" id="UP000004290">
    <property type="component" value="Unassembled WGS sequence"/>
</dbReference>
<organism evidence="1 2">
    <name type="scientific">Streptococcus equinus ATCC 700338</name>
    <dbReference type="NCBI Taxonomy" id="864569"/>
    <lineage>
        <taxon>Bacteria</taxon>
        <taxon>Bacillati</taxon>
        <taxon>Bacillota</taxon>
        <taxon>Bacilli</taxon>
        <taxon>Lactobacillales</taxon>
        <taxon>Streptococcaceae</taxon>
        <taxon>Streptococcus</taxon>
    </lineage>
</organism>
<evidence type="ECO:0008006" key="3">
    <source>
        <dbReference type="Google" id="ProtNLM"/>
    </source>
</evidence>
<evidence type="ECO:0000313" key="2">
    <source>
        <dbReference type="Proteomes" id="UP000004290"/>
    </source>
</evidence>
<proteinExistence type="predicted"/>
<sequence length="60" mass="6926">MAKKGSKFTKYPPEFKLQVVDYLSAKSGGMPSIVKKYGLKSDNQVLTWTRKIKRYDSLRI</sequence>